<dbReference type="Gene3D" id="1.10.357.10">
    <property type="entry name" value="Tetracycline Repressor, domain 2"/>
    <property type="match status" value="1"/>
</dbReference>
<dbReference type="PROSITE" id="PS50977">
    <property type="entry name" value="HTH_TETR_2"/>
    <property type="match status" value="1"/>
</dbReference>
<organism evidence="6 7">
    <name type="scientific">Roseovarius mucosus DSM 17069</name>
    <dbReference type="NCBI Taxonomy" id="1288298"/>
    <lineage>
        <taxon>Bacteria</taxon>
        <taxon>Pseudomonadati</taxon>
        <taxon>Pseudomonadota</taxon>
        <taxon>Alphaproteobacteria</taxon>
        <taxon>Rhodobacterales</taxon>
        <taxon>Roseobacteraceae</taxon>
        <taxon>Roseovarius</taxon>
    </lineage>
</organism>
<keyword evidence="1" id="KW-0805">Transcription regulation</keyword>
<accession>A0A0A0HHM6</accession>
<sequence>MTRTKTRDLIEQKADDLFYENGFEATSFADIADAVGISRGNFYHHFKSKHDILDAVIDRRLAKTARMLESWDADKLPQARILSFIRILLTNQTRIMAFGCPVGTLTTELAKLDHVAQSRAAEVFTLFRDWLADQFHALGHGDESVSLALHLLGRSQGIAVMASAYRDETYLRAEVAALEDWLDTVTTKHR</sequence>
<dbReference type="eggNOG" id="COG1309">
    <property type="taxonomic scope" value="Bacteria"/>
</dbReference>
<gene>
    <name evidence="6" type="ORF">rosmuc_02938</name>
</gene>
<reference evidence="6 7" key="1">
    <citation type="submission" date="2013-01" db="EMBL/GenBank/DDBJ databases">
        <authorList>
            <person name="Fiebig A."/>
            <person name="Goeker M."/>
            <person name="Klenk H.-P.P."/>
        </authorList>
    </citation>
    <scope>NUCLEOTIDE SEQUENCE [LARGE SCALE GENOMIC DNA]</scope>
    <source>
        <strain evidence="6 7">DSM 17069</strain>
    </source>
</reference>
<dbReference type="PANTHER" id="PTHR47506">
    <property type="entry name" value="TRANSCRIPTIONAL REGULATORY PROTEIN"/>
    <property type="match status" value="1"/>
</dbReference>
<keyword evidence="2 4" id="KW-0238">DNA-binding</keyword>
<evidence type="ECO:0000256" key="4">
    <source>
        <dbReference type="PROSITE-ProRule" id="PRU00335"/>
    </source>
</evidence>
<dbReference type="PRINTS" id="PR00455">
    <property type="entry name" value="HTHTETR"/>
</dbReference>
<dbReference type="RefSeq" id="WP_037268468.1">
    <property type="nucleotide sequence ID" value="NZ_KN293975.1"/>
</dbReference>
<dbReference type="PATRIC" id="fig|1288298.3.peg.2950"/>
<dbReference type="SUPFAM" id="SSF46689">
    <property type="entry name" value="Homeodomain-like"/>
    <property type="match status" value="1"/>
</dbReference>
<dbReference type="PANTHER" id="PTHR47506:SF1">
    <property type="entry name" value="HTH-TYPE TRANSCRIPTIONAL REGULATOR YJDC"/>
    <property type="match status" value="1"/>
</dbReference>
<name>A0A0A0HHM6_9RHOB</name>
<dbReference type="OrthoDB" id="9811084at2"/>
<dbReference type="Proteomes" id="UP000030021">
    <property type="component" value="Unassembled WGS sequence"/>
</dbReference>
<proteinExistence type="predicted"/>
<evidence type="ECO:0000256" key="2">
    <source>
        <dbReference type="ARBA" id="ARBA00023125"/>
    </source>
</evidence>
<feature type="domain" description="HTH tetR-type" evidence="5">
    <location>
        <begin position="4"/>
        <end position="64"/>
    </location>
</feature>
<evidence type="ECO:0000256" key="1">
    <source>
        <dbReference type="ARBA" id="ARBA00023015"/>
    </source>
</evidence>
<evidence type="ECO:0000256" key="3">
    <source>
        <dbReference type="ARBA" id="ARBA00023163"/>
    </source>
</evidence>
<dbReference type="InterPro" id="IPR001647">
    <property type="entry name" value="HTH_TetR"/>
</dbReference>
<keyword evidence="3" id="KW-0804">Transcription</keyword>
<evidence type="ECO:0000313" key="6">
    <source>
        <dbReference type="EMBL" id="KGM86645.1"/>
    </source>
</evidence>
<dbReference type="GO" id="GO:0003677">
    <property type="term" value="F:DNA binding"/>
    <property type="evidence" value="ECO:0007669"/>
    <property type="project" value="UniProtKB-UniRule"/>
</dbReference>
<dbReference type="SUPFAM" id="SSF48498">
    <property type="entry name" value="Tetracyclin repressor-like, C-terminal domain"/>
    <property type="match status" value="1"/>
</dbReference>
<evidence type="ECO:0000313" key="7">
    <source>
        <dbReference type="Proteomes" id="UP000030021"/>
    </source>
</evidence>
<dbReference type="Pfam" id="PF00440">
    <property type="entry name" value="TetR_N"/>
    <property type="match status" value="1"/>
</dbReference>
<dbReference type="Pfam" id="PF21993">
    <property type="entry name" value="TetR_C_13_2"/>
    <property type="match status" value="1"/>
</dbReference>
<dbReference type="AlphaFoldDB" id="A0A0A0HHM6"/>
<dbReference type="InterPro" id="IPR036271">
    <property type="entry name" value="Tet_transcr_reg_TetR-rel_C_sf"/>
</dbReference>
<comment type="caution">
    <text evidence="6">The sequence shown here is derived from an EMBL/GenBank/DDBJ whole genome shotgun (WGS) entry which is preliminary data.</text>
</comment>
<dbReference type="EMBL" id="AONH01000016">
    <property type="protein sequence ID" value="KGM86645.1"/>
    <property type="molecule type" value="Genomic_DNA"/>
</dbReference>
<dbReference type="HOGENOM" id="CLU_069356_28_1_5"/>
<dbReference type="InterPro" id="IPR009057">
    <property type="entry name" value="Homeodomain-like_sf"/>
</dbReference>
<dbReference type="InterPro" id="IPR054156">
    <property type="entry name" value="YxaF_TetR_C"/>
</dbReference>
<feature type="DNA-binding region" description="H-T-H motif" evidence="4">
    <location>
        <begin position="27"/>
        <end position="46"/>
    </location>
</feature>
<evidence type="ECO:0000259" key="5">
    <source>
        <dbReference type="PROSITE" id="PS50977"/>
    </source>
</evidence>
<protein>
    <submittedName>
        <fullName evidence="6">Transcriptional regulator, TetR family</fullName>
    </submittedName>
</protein>